<keyword evidence="2" id="KW-1185">Reference proteome</keyword>
<dbReference type="Pfam" id="PF09926">
    <property type="entry name" value="DUF2158"/>
    <property type="match status" value="1"/>
</dbReference>
<proteinExistence type="predicted"/>
<protein>
    <recommendedName>
        <fullName evidence="3">DUF2158 domain-containing protein</fullName>
    </recommendedName>
</protein>
<name>A0A916XPF5_9HYPH</name>
<reference evidence="1" key="1">
    <citation type="journal article" date="2014" name="Int. J. Syst. Evol. Microbiol.">
        <title>Complete genome sequence of Corynebacterium casei LMG S-19264T (=DSM 44701T), isolated from a smear-ripened cheese.</title>
        <authorList>
            <consortium name="US DOE Joint Genome Institute (JGI-PGF)"/>
            <person name="Walter F."/>
            <person name="Albersmeier A."/>
            <person name="Kalinowski J."/>
            <person name="Ruckert C."/>
        </authorList>
    </citation>
    <scope>NUCLEOTIDE SEQUENCE</scope>
    <source>
        <strain evidence="1">CGMCC 1.12919</strain>
    </source>
</reference>
<dbReference type="AlphaFoldDB" id="A0A916XPF5"/>
<dbReference type="Proteomes" id="UP000637002">
    <property type="component" value="Unassembled WGS sequence"/>
</dbReference>
<reference evidence="1" key="2">
    <citation type="submission" date="2020-09" db="EMBL/GenBank/DDBJ databases">
        <authorList>
            <person name="Sun Q."/>
            <person name="Zhou Y."/>
        </authorList>
    </citation>
    <scope>NUCLEOTIDE SEQUENCE</scope>
    <source>
        <strain evidence="1">CGMCC 1.12919</strain>
    </source>
</reference>
<dbReference type="RefSeq" id="WP_188612619.1">
    <property type="nucleotide sequence ID" value="NZ_BMGG01000012.1"/>
</dbReference>
<evidence type="ECO:0000313" key="1">
    <source>
        <dbReference type="EMBL" id="GGC92166.1"/>
    </source>
</evidence>
<dbReference type="InterPro" id="IPR019226">
    <property type="entry name" value="DUF2158"/>
</dbReference>
<accession>A0A916XPF5</accession>
<organism evidence="1 2">
    <name type="scientific">Chelatococcus reniformis</name>
    <dbReference type="NCBI Taxonomy" id="1494448"/>
    <lineage>
        <taxon>Bacteria</taxon>
        <taxon>Pseudomonadati</taxon>
        <taxon>Pseudomonadota</taxon>
        <taxon>Alphaproteobacteria</taxon>
        <taxon>Hyphomicrobiales</taxon>
        <taxon>Chelatococcaceae</taxon>
        <taxon>Chelatococcus</taxon>
    </lineage>
</organism>
<dbReference type="EMBL" id="BMGG01000012">
    <property type="protein sequence ID" value="GGC92166.1"/>
    <property type="molecule type" value="Genomic_DNA"/>
</dbReference>
<evidence type="ECO:0000313" key="2">
    <source>
        <dbReference type="Proteomes" id="UP000637002"/>
    </source>
</evidence>
<evidence type="ECO:0008006" key="3">
    <source>
        <dbReference type="Google" id="ProtNLM"/>
    </source>
</evidence>
<gene>
    <name evidence="1" type="ORF">GCM10010994_57480</name>
</gene>
<sequence>MSFQVGDVVMLKSGGPALTVAEVAEAGVTCVWYADSDDNFRSTVLAAACLVAFDDEDDEDEDDEAGEDDSD</sequence>
<comment type="caution">
    <text evidence="1">The sequence shown here is derived from an EMBL/GenBank/DDBJ whole genome shotgun (WGS) entry which is preliminary data.</text>
</comment>